<evidence type="ECO:0000313" key="3">
    <source>
        <dbReference type="Proteomes" id="UP001306119"/>
    </source>
</evidence>
<sequence>MSKILIYFSIMLSLMTSNAFANNSETIKISQSHILTLNDVEFDKSTGEIEGYTADYKDIVIPDNFDGVSVTSIGDYAFSENTLMSVSIPNSVTEIGNSAFSSNALTSVSIPNSVTEIGKSAFSENALTSVSIPNSVIEIGESAFNKNKIVMVNDLLSNGFIYARNDDGTDNIETIVSYGGEAKDVSIPNSVTKIGESAFAYNALTNVSIPNSVIKIGKSAFSSNALTSVSIPNSVTEIGESAFDEDVIITRI</sequence>
<dbReference type="Gene3D" id="3.80.10.10">
    <property type="entry name" value="Ribonuclease Inhibitor"/>
    <property type="match status" value="2"/>
</dbReference>
<feature type="chain" id="PRO_5046826810" evidence="1">
    <location>
        <begin position="22"/>
        <end position="252"/>
    </location>
</feature>
<evidence type="ECO:0000256" key="1">
    <source>
        <dbReference type="SAM" id="SignalP"/>
    </source>
</evidence>
<evidence type="ECO:0000313" key="2">
    <source>
        <dbReference type="EMBL" id="MEC6830174.1"/>
    </source>
</evidence>
<accession>A0ABU6L1V3</accession>
<organism evidence="2 3">
    <name type="scientific">Photobacterium toruni</name>
    <dbReference type="NCBI Taxonomy" id="1935446"/>
    <lineage>
        <taxon>Bacteria</taxon>
        <taxon>Pseudomonadati</taxon>
        <taxon>Pseudomonadota</taxon>
        <taxon>Gammaproteobacteria</taxon>
        <taxon>Vibrionales</taxon>
        <taxon>Vibrionaceae</taxon>
        <taxon>Photobacterium</taxon>
    </lineage>
</organism>
<keyword evidence="3" id="KW-1185">Reference proteome</keyword>
<comment type="caution">
    <text evidence="2">The sequence shown here is derived from an EMBL/GenBank/DDBJ whole genome shotgun (WGS) entry which is preliminary data.</text>
</comment>
<gene>
    <name evidence="2" type="ORF">VXS06_00005</name>
</gene>
<dbReference type="InterPro" id="IPR026906">
    <property type="entry name" value="LRR_5"/>
</dbReference>
<proteinExistence type="predicted"/>
<dbReference type="InterPro" id="IPR032675">
    <property type="entry name" value="LRR_dom_sf"/>
</dbReference>
<name>A0ABU6L1V3_9GAMM</name>
<protein>
    <submittedName>
        <fullName evidence="2">Leucine-rich repeat domain-containing protein</fullName>
    </submittedName>
</protein>
<dbReference type="RefSeq" id="WP_327773696.1">
    <property type="nucleotide sequence ID" value="NZ_JAYXUG010000001.1"/>
</dbReference>
<reference evidence="2 3" key="1">
    <citation type="submission" date="2024-01" db="EMBL/GenBank/DDBJ databases">
        <title>Active colonisers of the gastrointestinal tract of Atlantic salmon farmed in a warm water region.</title>
        <authorList>
            <person name="Bowman J.P."/>
        </authorList>
    </citation>
    <scope>NUCLEOTIDE SEQUENCE [LARGE SCALE GENOMIC DNA]</scope>
    <source>
        <strain evidence="2 3">S3MW1</strain>
    </source>
</reference>
<dbReference type="PANTHER" id="PTHR45661:SF3">
    <property type="entry name" value="IG-LIKE DOMAIN-CONTAINING PROTEIN"/>
    <property type="match status" value="1"/>
</dbReference>
<dbReference type="PANTHER" id="PTHR45661">
    <property type="entry name" value="SURFACE ANTIGEN"/>
    <property type="match status" value="1"/>
</dbReference>
<keyword evidence="1" id="KW-0732">Signal</keyword>
<feature type="signal peptide" evidence="1">
    <location>
        <begin position="1"/>
        <end position="21"/>
    </location>
</feature>
<dbReference type="InterPro" id="IPR053139">
    <property type="entry name" value="Surface_bspA-like"/>
</dbReference>
<dbReference type="Pfam" id="PF13306">
    <property type="entry name" value="LRR_5"/>
    <property type="match status" value="2"/>
</dbReference>
<dbReference type="Proteomes" id="UP001306119">
    <property type="component" value="Unassembled WGS sequence"/>
</dbReference>
<dbReference type="EMBL" id="JAYXUG010000001">
    <property type="protein sequence ID" value="MEC6830174.1"/>
    <property type="molecule type" value="Genomic_DNA"/>
</dbReference>